<reference evidence="2" key="1">
    <citation type="submission" date="2016-10" db="EMBL/GenBank/DDBJ databases">
        <authorList>
            <person name="Varghese N."/>
            <person name="Submissions S."/>
        </authorList>
    </citation>
    <scope>NUCLEOTIDE SEQUENCE [LARGE SCALE GENOMIC DNA]</scope>
    <source>
        <strain evidence="2">IBRC-M 10043</strain>
    </source>
</reference>
<dbReference type="Pfam" id="PF12840">
    <property type="entry name" value="HTH_20"/>
    <property type="match status" value="1"/>
</dbReference>
<dbReference type="InterPro" id="IPR011991">
    <property type="entry name" value="ArsR-like_HTH"/>
</dbReference>
<dbReference type="Gene3D" id="1.10.10.10">
    <property type="entry name" value="Winged helix-like DNA-binding domain superfamily/Winged helix DNA-binding domain"/>
    <property type="match status" value="1"/>
</dbReference>
<name>A0A1H8RUJ2_9EURY</name>
<dbReference type="RefSeq" id="WP_092662005.1">
    <property type="nucleotide sequence ID" value="NZ_FOCX01000017.1"/>
</dbReference>
<dbReference type="SUPFAM" id="SSF46785">
    <property type="entry name" value="Winged helix' DNA-binding domain"/>
    <property type="match status" value="1"/>
</dbReference>
<evidence type="ECO:0000313" key="2">
    <source>
        <dbReference type="Proteomes" id="UP000198775"/>
    </source>
</evidence>
<dbReference type="InterPro" id="IPR036390">
    <property type="entry name" value="WH_DNA-bd_sf"/>
</dbReference>
<dbReference type="AlphaFoldDB" id="A0A1H8RUJ2"/>
<protein>
    <submittedName>
        <fullName evidence="1">Helix-turn-helix domain-containing protein</fullName>
    </submittedName>
</protein>
<dbReference type="OrthoDB" id="10985at2157"/>
<proteinExistence type="predicted"/>
<accession>A0A1H8RUJ2</accession>
<keyword evidence="2" id="KW-1185">Reference proteome</keyword>
<dbReference type="Proteomes" id="UP000198775">
    <property type="component" value="Unassembled WGS sequence"/>
</dbReference>
<dbReference type="EMBL" id="FOCX01000017">
    <property type="protein sequence ID" value="SEO69593.1"/>
    <property type="molecule type" value="Genomic_DNA"/>
</dbReference>
<gene>
    <name evidence="1" type="ORF">SAMN05216388_101724</name>
</gene>
<dbReference type="InterPro" id="IPR036388">
    <property type="entry name" value="WH-like_DNA-bd_sf"/>
</dbReference>
<organism evidence="1 2">
    <name type="scientific">Halorientalis persicus</name>
    <dbReference type="NCBI Taxonomy" id="1367881"/>
    <lineage>
        <taxon>Archaea</taxon>
        <taxon>Methanobacteriati</taxon>
        <taxon>Methanobacteriota</taxon>
        <taxon>Stenosarchaea group</taxon>
        <taxon>Halobacteria</taxon>
        <taxon>Halobacteriales</taxon>
        <taxon>Haloarculaceae</taxon>
        <taxon>Halorientalis</taxon>
    </lineage>
</organism>
<dbReference type="CDD" id="cd00090">
    <property type="entry name" value="HTH_ARSR"/>
    <property type="match status" value="1"/>
</dbReference>
<evidence type="ECO:0000313" key="1">
    <source>
        <dbReference type="EMBL" id="SEO69593.1"/>
    </source>
</evidence>
<sequence length="130" mass="13978">MSQSPSAGSSVKFADNTANDVTTVEGVEEIQHVLDALDDADCRAILEATSEDALSANEVSEACDLPLSTTYRKLELLTDAGLLEERTRLCTTGKHSSEYVRTVEDVIVSLGTSGEMGLEVTQRTRPASER</sequence>